<dbReference type="EMBL" id="FODT01000017">
    <property type="protein sequence ID" value="SEP35838.1"/>
    <property type="molecule type" value="Genomic_DNA"/>
</dbReference>
<organism evidence="9 10">
    <name type="scientific">Rhodopseudomonas pseudopalustris</name>
    <dbReference type="NCBI Taxonomy" id="1513892"/>
    <lineage>
        <taxon>Bacteria</taxon>
        <taxon>Pseudomonadati</taxon>
        <taxon>Pseudomonadota</taxon>
        <taxon>Alphaproteobacteria</taxon>
        <taxon>Hyphomicrobiales</taxon>
        <taxon>Nitrobacteraceae</taxon>
        <taxon>Rhodopseudomonas</taxon>
    </lineage>
</organism>
<dbReference type="GO" id="GO:0002949">
    <property type="term" value="P:tRNA threonylcarbamoyladenosine modification"/>
    <property type="evidence" value="ECO:0007669"/>
    <property type="project" value="UniProtKB-UniRule"/>
</dbReference>
<keyword evidence="10" id="KW-1185">Reference proteome</keyword>
<keyword evidence="1 7" id="KW-0808">Transferase</keyword>
<evidence type="ECO:0000256" key="3">
    <source>
        <dbReference type="ARBA" id="ARBA00022723"/>
    </source>
</evidence>
<reference evidence="10" key="1">
    <citation type="submission" date="2016-10" db="EMBL/GenBank/DDBJ databases">
        <authorList>
            <person name="Varghese N."/>
            <person name="Submissions S."/>
        </authorList>
    </citation>
    <scope>NUCLEOTIDE SEQUENCE [LARGE SCALE GENOMIC DNA]</scope>
    <source>
        <strain evidence="10">DSM 123</strain>
    </source>
</reference>
<dbReference type="InterPro" id="IPR043129">
    <property type="entry name" value="ATPase_NBD"/>
</dbReference>
<feature type="binding site" evidence="7">
    <location>
        <position position="151"/>
    </location>
    <ligand>
        <name>Fe cation</name>
        <dbReference type="ChEBI" id="CHEBI:24875"/>
    </ligand>
</feature>
<dbReference type="EC" id="2.3.1.234" evidence="7"/>
<dbReference type="NCBIfam" id="TIGR03723">
    <property type="entry name" value="T6A_TsaD_YgjD"/>
    <property type="match status" value="1"/>
</dbReference>
<feature type="binding site" evidence="7">
    <location>
        <position position="202"/>
    </location>
    <ligand>
        <name>substrate</name>
    </ligand>
</feature>
<dbReference type="Pfam" id="PF00814">
    <property type="entry name" value="TsaD"/>
    <property type="match status" value="1"/>
</dbReference>
<dbReference type="Gene3D" id="3.30.420.40">
    <property type="match status" value="2"/>
</dbReference>
<evidence type="ECO:0000256" key="6">
    <source>
        <dbReference type="ARBA" id="ARBA00048117"/>
    </source>
</evidence>
<name>A0A1H8X947_9BRAD</name>
<dbReference type="Proteomes" id="UP000199615">
    <property type="component" value="Unassembled WGS sequence"/>
</dbReference>
<keyword evidence="2 7" id="KW-0819">tRNA processing</keyword>
<dbReference type="SUPFAM" id="SSF53067">
    <property type="entry name" value="Actin-like ATPase domain"/>
    <property type="match status" value="2"/>
</dbReference>
<feature type="binding site" evidence="7">
    <location>
        <position position="219"/>
    </location>
    <ligand>
        <name>substrate</name>
    </ligand>
</feature>
<evidence type="ECO:0000256" key="1">
    <source>
        <dbReference type="ARBA" id="ARBA00022679"/>
    </source>
</evidence>
<dbReference type="PRINTS" id="PR00789">
    <property type="entry name" value="OSIALOPTASE"/>
</dbReference>
<evidence type="ECO:0000256" key="5">
    <source>
        <dbReference type="ARBA" id="ARBA00023315"/>
    </source>
</evidence>
<comment type="catalytic activity">
    <reaction evidence="6 7">
        <text>L-threonylcarbamoyladenylate + adenosine(37) in tRNA = N(6)-L-threonylcarbamoyladenosine(37) in tRNA + AMP + H(+)</text>
        <dbReference type="Rhea" id="RHEA:37059"/>
        <dbReference type="Rhea" id="RHEA-COMP:10162"/>
        <dbReference type="Rhea" id="RHEA-COMP:10163"/>
        <dbReference type="ChEBI" id="CHEBI:15378"/>
        <dbReference type="ChEBI" id="CHEBI:73682"/>
        <dbReference type="ChEBI" id="CHEBI:74411"/>
        <dbReference type="ChEBI" id="CHEBI:74418"/>
        <dbReference type="ChEBI" id="CHEBI:456215"/>
        <dbReference type="EC" id="2.3.1.234"/>
    </reaction>
</comment>
<dbReference type="GO" id="GO:0005506">
    <property type="term" value="F:iron ion binding"/>
    <property type="evidence" value="ECO:0007669"/>
    <property type="project" value="UniProtKB-UniRule"/>
</dbReference>
<dbReference type="HAMAP" id="MF_01445">
    <property type="entry name" value="TsaD"/>
    <property type="match status" value="1"/>
</dbReference>
<dbReference type="InterPro" id="IPR022450">
    <property type="entry name" value="TsaD"/>
</dbReference>
<comment type="function">
    <text evidence="7">Required for the formation of a threonylcarbamoyl group on adenosine at position 37 (t(6)A37) in tRNAs that read codons beginning with adenine. Is involved in the transfer of the threonylcarbamoyl moiety of threonylcarbamoyl-AMP (TC-AMP) to the N6 group of A37, together with TsaE and TsaB. TsaD likely plays a direct catalytic role in this reaction.</text>
</comment>
<dbReference type="GO" id="GO:0005737">
    <property type="term" value="C:cytoplasm"/>
    <property type="evidence" value="ECO:0007669"/>
    <property type="project" value="UniProtKB-SubCell"/>
</dbReference>
<protein>
    <recommendedName>
        <fullName evidence="7">tRNA N6-adenosine threonylcarbamoyltransferase</fullName>
        <ecNumber evidence="7">2.3.1.234</ecNumber>
    </recommendedName>
    <alternativeName>
        <fullName evidence="7">N6-L-threonylcarbamoyladenine synthase</fullName>
        <shortName evidence="7">t(6)A synthase</shortName>
    </alternativeName>
    <alternativeName>
        <fullName evidence="7">t(6)A37 threonylcarbamoyladenosine biosynthesis protein TsaD</fullName>
    </alternativeName>
    <alternativeName>
        <fullName evidence="7">tRNA threonylcarbamoyladenosine biosynthesis protein TsaD</fullName>
    </alternativeName>
</protein>
<dbReference type="PROSITE" id="PS01016">
    <property type="entry name" value="GLYCOPROTEASE"/>
    <property type="match status" value="1"/>
</dbReference>
<dbReference type="FunFam" id="3.30.420.40:FF:000012">
    <property type="entry name" value="tRNA N6-adenosine threonylcarbamoyltransferase"/>
    <property type="match status" value="1"/>
</dbReference>
<feature type="domain" description="Gcp-like" evidence="8">
    <location>
        <begin position="60"/>
        <end position="348"/>
    </location>
</feature>
<comment type="similarity">
    <text evidence="7">Belongs to the KAE1 / TsaD family.</text>
</comment>
<dbReference type="InterPro" id="IPR000905">
    <property type="entry name" value="Gcp-like_dom"/>
</dbReference>
<comment type="cofactor">
    <cofactor evidence="7">
        <name>Fe(2+)</name>
        <dbReference type="ChEBI" id="CHEBI:29033"/>
    </cofactor>
    <text evidence="7">Binds 1 Fe(2+) ion per subunit.</text>
</comment>
<evidence type="ECO:0000256" key="7">
    <source>
        <dbReference type="HAMAP-Rule" id="MF_01445"/>
    </source>
</evidence>
<evidence type="ECO:0000256" key="2">
    <source>
        <dbReference type="ARBA" id="ARBA00022694"/>
    </source>
</evidence>
<dbReference type="GO" id="GO:0061711">
    <property type="term" value="F:tRNA N(6)-L-threonylcarbamoyladenine synthase activity"/>
    <property type="evidence" value="ECO:0007669"/>
    <property type="project" value="UniProtKB-EC"/>
</dbReference>
<keyword evidence="5 7" id="KW-0012">Acyltransferase</keyword>
<gene>
    <name evidence="7" type="primary">tsaD</name>
    <name evidence="9" type="ORF">SAMN05444123_11729</name>
</gene>
<dbReference type="PANTHER" id="PTHR11735:SF6">
    <property type="entry name" value="TRNA N6-ADENOSINE THREONYLCARBAMOYLTRANSFERASE, MITOCHONDRIAL"/>
    <property type="match status" value="1"/>
</dbReference>
<keyword evidence="7" id="KW-0963">Cytoplasm</keyword>
<accession>A0A1H8X947</accession>
<feature type="binding site" evidence="7">
    <location>
        <position position="313"/>
    </location>
    <ligand>
        <name>substrate</name>
    </ligand>
</feature>
<feature type="binding site" evidence="7">
    <location>
        <position position="341"/>
    </location>
    <ligand>
        <name>Fe cation</name>
        <dbReference type="ChEBI" id="CHEBI:24875"/>
    </ligand>
</feature>
<feature type="binding site" evidence="7">
    <location>
        <position position="215"/>
    </location>
    <ligand>
        <name>substrate</name>
    </ligand>
</feature>
<comment type="subcellular location">
    <subcellularLocation>
        <location evidence="7">Cytoplasm</location>
    </subcellularLocation>
</comment>
<dbReference type="CDD" id="cd24133">
    <property type="entry name" value="ASKHA_NBD_TsaD_bac"/>
    <property type="match status" value="1"/>
</dbReference>
<dbReference type="AlphaFoldDB" id="A0A1H8X947"/>
<keyword evidence="3 7" id="KW-0479">Metal-binding</keyword>
<dbReference type="InterPro" id="IPR017860">
    <property type="entry name" value="Peptidase_M22_CS"/>
</dbReference>
<sequence length="389" mass="40590">MIAFRDPAMLREARRTLVRPQTQGLNLTSEQTLLVLGIETTCDETAAAVVERRADGSGRILSNIVRSQIDEHAPFGGVVPEIAARAHVDLLDGIVANAMREAGTGFAQLSGVAAAAGPGLIGGVIVGLTTAKAIALVHNTPLIAVNHLEAHALTPRLTDATEFPYCLFLASGGHTQIVAVLGVGDYVRLGTTVDDAIGEAFDKIAKMLGLPYPGGPQVERAAASGDAARFAFPRPMLGRPDANFSLSGLKTAVRNEASRLTPLEPQDINDLCAGFQAAVLDSMADRLGAGLRLFRERFGAPKALVAAGGVAANQAIRRPLREVAAKAQTTLMVPPPALCTDNGAMIAWAGAERLALGLTDTMDAAPRARWLLDANATAPGKFANTRAGF</sequence>
<dbReference type="InterPro" id="IPR017861">
    <property type="entry name" value="KAE1/TsaD"/>
</dbReference>
<evidence type="ECO:0000313" key="10">
    <source>
        <dbReference type="Proteomes" id="UP000199615"/>
    </source>
</evidence>
<feature type="binding site" evidence="7">
    <location>
        <position position="147"/>
    </location>
    <ligand>
        <name>Fe cation</name>
        <dbReference type="ChEBI" id="CHEBI:24875"/>
    </ligand>
</feature>
<keyword evidence="4 7" id="KW-0408">Iron</keyword>
<evidence type="ECO:0000256" key="4">
    <source>
        <dbReference type="ARBA" id="ARBA00023004"/>
    </source>
</evidence>
<dbReference type="NCBIfam" id="TIGR00329">
    <property type="entry name" value="gcp_kae1"/>
    <property type="match status" value="1"/>
</dbReference>
<evidence type="ECO:0000313" key="9">
    <source>
        <dbReference type="EMBL" id="SEP35838.1"/>
    </source>
</evidence>
<proteinExistence type="inferred from homology"/>
<feature type="binding site" evidence="7">
    <location>
        <begin position="169"/>
        <end position="173"/>
    </location>
    <ligand>
        <name>substrate</name>
    </ligand>
</feature>
<dbReference type="PANTHER" id="PTHR11735">
    <property type="entry name" value="TRNA N6-ADENOSINE THREONYLCARBAMOYLTRANSFERASE"/>
    <property type="match status" value="1"/>
</dbReference>
<evidence type="ECO:0000259" key="8">
    <source>
        <dbReference type="Pfam" id="PF00814"/>
    </source>
</evidence>